<gene>
    <name evidence="1" type="ORF">Tci_049792</name>
</gene>
<dbReference type="EMBL" id="BKCJ010007549">
    <property type="protein sequence ID" value="GEU77814.1"/>
    <property type="molecule type" value="Genomic_DNA"/>
</dbReference>
<dbReference type="AlphaFoldDB" id="A0A6L2MZS9"/>
<organism evidence="1">
    <name type="scientific">Tanacetum cinerariifolium</name>
    <name type="common">Dalmatian daisy</name>
    <name type="synonym">Chrysanthemum cinerariifolium</name>
    <dbReference type="NCBI Taxonomy" id="118510"/>
    <lineage>
        <taxon>Eukaryota</taxon>
        <taxon>Viridiplantae</taxon>
        <taxon>Streptophyta</taxon>
        <taxon>Embryophyta</taxon>
        <taxon>Tracheophyta</taxon>
        <taxon>Spermatophyta</taxon>
        <taxon>Magnoliopsida</taxon>
        <taxon>eudicotyledons</taxon>
        <taxon>Gunneridae</taxon>
        <taxon>Pentapetalae</taxon>
        <taxon>asterids</taxon>
        <taxon>campanulids</taxon>
        <taxon>Asterales</taxon>
        <taxon>Asteraceae</taxon>
        <taxon>Asteroideae</taxon>
        <taxon>Anthemideae</taxon>
        <taxon>Anthemidinae</taxon>
        <taxon>Tanacetum</taxon>
    </lineage>
</organism>
<protein>
    <submittedName>
        <fullName evidence="1">Uncharacterized protein</fullName>
    </submittedName>
</protein>
<name>A0A6L2MZS9_TANCI</name>
<comment type="caution">
    <text evidence="1">The sequence shown here is derived from an EMBL/GenBank/DDBJ whole genome shotgun (WGS) entry which is preliminary data.</text>
</comment>
<reference evidence="1" key="1">
    <citation type="journal article" date="2019" name="Sci. Rep.">
        <title>Draft genome of Tanacetum cinerariifolium, the natural source of mosquito coil.</title>
        <authorList>
            <person name="Yamashiro T."/>
            <person name="Shiraishi A."/>
            <person name="Satake H."/>
            <person name="Nakayama K."/>
        </authorList>
    </citation>
    <scope>NUCLEOTIDE SEQUENCE</scope>
</reference>
<evidence type="ECO:0000313" key="1">
    <source>
        <dbReference type="EMBL" id="GEU77814.1"/>
    </source>
</evidence>
<dbReference type="InterPro" id="IPR046342">
    <property type="entry name" value="CBS_dom_sf"/>
</dbReference>
<proteinExistence type="predicted"/>
<sequence length="149" mass="16558">MAQTFLATQVSDICVGKPSLRSLPSTASIVEAVAELKKSGELYVSVWECDHHNNEGIVYCRCLGKICMVDVIVFLCEKENILCPLEALKTSVVDLVMNMDGRIRHLEPDSSLLEAIDCILEGAQNLVIPLQTTTRSDQRKKQLIKSLLR</sequence>
<dbReference type="SUPFAM" id="SSF54631">
    <property type="entry name" value="CBS-domain pair"/>
    <property type="match status" value="1"/>
</dbReference>
<accession>A0A6L2MZS9</accession>